<dbReference type="AlphaFoldDB" id="A0AAF0XYX7"/>
<dbReference type="SUPFAM" id="SSF63380">
    <property type="entry name" value="Riboflavin synthase domain-like"/>
    <property type="match status" value="1"/>
</dbReference>
<feature type="transmembrane region" description="Helical" evidence="15">
    <location>
        <begin position="32"/>
        <end position="54"/>
    </location>
</feature>
<dbReference type="PANTHER" id="PTHR32361:SF9">
    <property type="entry name" value="FERRIC REDUCTASE TRANSMEMBRANE COMPONENT 3-RELATED"/>
    <property type="match status" value="1"/>
</dbReference>
<dbReference type="EC" id="1.16.1.9" evidence="3"/>
<dbReference type="GO" id="GO:0005886">
    <property type="term" value="C:plasma membrane"/>
    <property type="evidence" value="ECO:0007669"/>
    <property type="project" value="UniProtKB-SubCell"/>
</dbReference>
<dbReference type="PROSITE" id="PS51384">
    <property type="entry name" value="FAD_FR"/>
    <property type="match status" value="1"/>
</dbReference>
<sequence>MVHIAGPVLDGKILPPEGIKAWHVHEKLQDKLTIVVVNWGIAASVLLVAGLMVLEFPRFSIRLYASLPQYRIVRKRRPAHAQSTTSEAWIEFDRELPPTPALPSSGGDLFRGWRLKSAAPTAHGARAIATTEPYPDAKPPARLQPRFHNLGYYAPLSKLLPSPFQSRVGLGQLWLMVAFGAISLVICIYRSDLSVPTAAKNWTGWDLNRTGLVCTAFIPVAVALGVRGNLVGLAIGKGYERIKVMHKWVGRVTVLIASVHSLLFVHKWIMDGTFIKNSSSHSGITGYVAWLAMLLMFFTSLPWFRKRWHGLFKFFHVVGILSLVMVGLHVAGAMPWVASAIALYGLSILISLFKMRYTKAYLVALKDCQMTLVSMPHITTGWRAGQHVRVRVPALGVRNFLHSHPFTIASAPDTAGLVLLCAAAGDWTKELRALAQTGDSEDKSDVGTYKHDVGILIEGPYGGPGNTLPASFTSIVLFAGGSGLSYAMGMAHDLVERSRTGAIAARTIDLVWTVRAEGTARPLIPTLAALVDDAQAWEEKILREVSRGAQHTVRAPALRIHVYVTRADGELTLVPRRFAPSSPLISPLPSPMFPPGRGGLASVSSSMSDLTLINNASVKNLTPKPHAPTSSYFSSARPSLSTSRPSLSVATDDSPEPIVDGVKSTLKASKGRPNVASIVADVTDEAITRQGRELSASTGVFVAACGPAPLVDDAREACRSLPAWKRHAVGGVDYEAEFFGF</sequence>
<evidence type="ECO:0000256" key="9">
    <source>
        <dbReference type="ARBA" id="ARBA00023002"/>
    </source>
</evidence>
<evidence type="ECO:0000256" key="15">
    <source>
        <dbReference type="SAM" id="Phobius"/>
    </source>
</evidence>
<feature type="transmembrane region" description="Helical" evidence="15">
    <location>
        <begin position="336"/>
        <end position="353"/>
    </location>
</feature>
<organism evidence="17 18">
    <name type="scientific">Vanrija pseudolonga</name>
    <dbReference type="NCBI Taxonomy" id="143232"/>
    <lineage>
        <taxon>Eukaryota</taxon>
        <taxon>Fungi</taxon>
        <taxon>Dikarya</taxon>
        <taxon>Basidiomycota</taxon>
        <taxon>Agaricomycotina</taxon>
        <taxon>Tremellomycetes</taxon>
        <taxon>Trichosporonales</taxon>
        <taxon>Trichosporonaceae</taxon>
        <taxon>Vanrija</taxon>
    </lineage>
</organism>
<evidence type="ECO:0000256" key="14">
    <source>
        <dbReference type="SAM" id="MobiDB-lite"/>
    </source>
</evidence>
<evidence type="ECO:0000256" key="4">
    <source>
        <dbReference type="ARBA" id="ARBA00022448"/>
    </source>
</evidence>
<dbReference type="RefSeq" id="XP_062622505.1">
    <property type="nucleotide sequence ID" value="XM_062766521.1"/>
</dbReference>
<keyword evidence="7" id="KW-0249">Electron transport</keyword>
<dbReference type="CDD" id="cd06186">
    <property type="entry name" value="NOX_Duox_like_FAD_NADP"/>
    <property type="match status" value="1"/>
</dbReference>
<feature type="transmembrane region" description="Helical" evidence="15">
    <location>
        <begin position="311"/>
        <end position="330"/>
    </location>
</feature>
<comment type="catalytic activity">
    <reaction evidence="13">
        <text>2 a Fe(II)-siderophore + NADP(+) + H(+) = 2 a Fe(III)-siderophore + NADPH</text>
        <dbReference type="Rhea" id="RHEA:28795"/>
        <dbReference type="Rhea" id="RHEA-COMP:11342"/>
        <dbReference type="Rhea" id="RHEA-COMP:11344"/>
        <dbReference type="ChEBI" id="CHEBI:15378"/>
        <dbReference type="ChEBI" id="CHEBI:29033"/>
        <dbReference type="ChEBI" id="CHEBI:29034"/>
        <dbReference type="ChEBI" id="CHEBI:57783"/>
        <dbReference type="ChEBI" id="CHEBI:58349"/>
        <dbReference type="EC" id="1.16.1.9"/>
    </reaction>
</comment>
<feature type="transmembrane region" description="Helical" evidence="15">
    <location>
        <begin position="173"/>
        <end position="191"/>
    </location>
</feature>
<evidence type="ECO:0000256" key="3">
    <source>
        <dbReference type="ARBA" id="ARBA00012668"/>
    </source>
</evidence>
<dbReference type="GO" id="GO:0052851">
    <property type="term" value="F:ferric-chelate reductase (NADPH) activity"/>
    <property type="evidence" value="ECO:0007669"/>
    <property type="project" value="UniProtKB-EC"/>
</dbReference>
<feature type="region of interest" description="Disordered" evidence="14">
    <location>
        <begin position="621"/>
        <end position="654"/>
    </location>
</feature>
<comment type="similarity">
    <text evidence="2">Belongs to the ferric reductase (FRE) family.</text>
</comment>
<feature type="transmembrane region" description="Helical" evidence="15">
    <location>
        <begin position="211"/>
        <end position="236"/>
    </location>
</feature>
<gene>
    <name evidence="17" type="primary">FRO6</name>
    <name evidence="17" type="ORF">LOC62_01G000094</name>
</gene>
<evidence type="ECO:0000256" key="12">
    <source>
        <dbReference type="ARBA" id="ARBA00023180"/>
    </source>
</evidence>
<feature type="transmembrane region" description="Helical" evidence="15">
    <location>
        <begin position="248"/>
        <end position="269"/>
    </location>
</feature>
<evidence type="ECO:0000256" key="1">
    <source>
        <dbReference type="ARBA" id="ARBA00004651"/>
    </source>
</evidence>
<dbReference type="SFLD" id="SFLDS00052">
    <property type="entry name" value="Ferric_Reductase_Domain"/>
    <property type="match status" value="1"/>
</dbReference>
<reference evidence="17" key="1">
    <citation type="submission" date="2023-10" db="EMBL/GenBank/DDBJ databases">
        <authorList>
            <person name="Noh H."/>
        </authorList>
    </citation>
    <scope>NUCLEOTIDE SEQUENCE</scope>
    <source>
        <strain evidence="17">DUCC4014</strain>
    </source>
</reference>
<dbReference type="PANTHER" id="PTHR32361">
    <property type="entry name" value="FERRIC/CUPRIC REDUCTASE TRANSMEMBRANE COMPONENT"/>
    <property type="match status" value="1"/>
</dbReference>
<proteinExistence type="inferred from homology"/>
<keyword evidence="5" id="KW-1003">Cell membrane</keyword>
<keyword evidence="12" id="KW-0325">Glycoprotein</keyword>
<evidence type="ECO:0000256" key="2">
    <source>
        <dbReference type="ARBA" id="ARBA00006278"/>
    </source>
</evidence>
<evidence type="ECO:0000256" key="11">
    <source>
        <dbReference type="ARBA" id="ARBA00023136"/>
    </source>
</evidence>
<accession>A0AAF0XYX7</accession>
<keyword evidence="4" id="KW-0813">Transport</keyword>
<keyword evidence="8 15" id="KW-1133">Transmembrane helix</keyword>
<dbReference type="Pfam" id="PF08030">
    <property type="entry name" value="NAD_binding_6"/>
    <property type="match status" value="1"/>
</dbReference>
<dbReference type="InterPro" id="IPR013121">
    <property type="entry name" value="Fe_red_NAD-bd_6"/>
</dbReference>
<evidence type="ECO:0000313" key="18">
    <source>
        <dbReference type="Proteomes" id="UP000827549"/>
    </source>
</evidence>
<dbReference type="Pfam" id="PF08022">
    <property type="entry name" value="FAD_binding_8"/>
    <property type="match status" value="1"/>
</dbReference>
<dbReference type="SUPFAM" id="SSF52343">
    <property type="entry name" value="Ferredoxin reductase-like, C-terminal NADP-linked domain"/>
    <property type="match status" value="1"/>
</dbReference>
<evidence type="ECO:0000256" key="8">
    <source>
        <dbReference type="ARBA" id="ARBA00022989"/>
    </source>
</evidence>
<comment type="subcellular location">
    <subcellularLocation>
        <location evidence="1">Cell membrane</location>
        <topology evidence="1">Multi-pass membrane protein</topology>
    </subcellularLocation>
</comment>
<dbReference type="EMBL" id="CP086714">
    <property type="protein sequence ID" value="WOO76473.1"/>
    <property type="molecule type" value="Genomic_DNA"/>
</dbReference>
<dbReference type="GO" id="GO:0006879">
    <property type="term" value="P:intracellular iron ion homeostasis"/>
    <property type="evidence" value="ECO:0007669"/>
    <property type="project" value="TreeGrafter"/>
</dbReference>
<evidence type="ECO:0000313" key="17">
    <source>
        <dbReference type="EMBL" id="WOO76473.1"/>
    </source>
</evidence>
<keyword evidence="18" id="KW-1185">Reference proteome</keyword>
<evidence type="ECO:0000256" key="13">
    <source>
        <dbReference type="ARBA" id="ARBA00048483"/>
    </source>
</evidence>
<dbReference type="GO" id="GO:0006826">
    <property type="term" value="P:iron ion transport"/>
    <property type="evidence" value="ECO:0007669"/>
    <property type="project" value="TreeGrafter"/>
</dbReference>
<dbReference type="GO" id="GO:0015677">
    <property type="term" value="P:copper ion import"/>
    <property type="evidence" value="ECO:0007669"/>
    <property type="project" value="TreeGrafter"/>
</dbReference>
<dbReference type="InterPro" id="IPR013112">
    <property type="entry name" value="FAD-bd_8"/>
</dbReference>
<dbReference type="InterPro" id="IPR017927">
    <property type="entry name" value="FAD-bd_FR_type"/>
</dbReference>
<dbReference type="InterPro" id="IPR039261">
    <property type="entry name" value="FNR_nucleotide-bd"/>
</dbReference>
<keyword evidence="11 15" id="KW-0472">Membrane</keyword>
<evidence type="ECO:0000256" key="6">
    <source>
        <dbReference type="ARBA" id="ARBA00022692"/>
    </source>
</evidence>
<keyword evidence="9" id="KW-0560">Oxidoreductase</keyword>
<dbReference type="Proteomes" id="UP000827549">
    <property type="component" value="Chromosome 1"/>
</dbReference>
<dbReference type="Gene3D" id="3.40.50.80">
    <property type="entry name" value="Nucleotide-binding domain of ferredoxin-NADP reductase (FNR) module"/>
    <property type="match status" value="1"/>
</dbReference>
<dbReference type="GeneID" id="87803356"/>
<feature type="compositionally biased region" description="Low complexity" evidence="14">
    <location>
        <begin position="634"/>
        <end position="648"/>
    </location>
</feature>
<evidence type="ECO:0000256" key="7">
    <source>
        <dbReference type="ARBA" id="ARBA00022982"/>
    </source>
</evidence>
<evidence type="ECO:0000256" key="10">
    <source>
        <dbReference type="ARBA" id="ARBA00023065"/>
    </source>
</evidence>
<dbReference type="InterPro" id="IPR051410">
    <property type="entry name" value="Ferric/Cupric_Reductase"/>
</dbReference>
<keyword evidence="6 15" id="KW-0812">Transmembrane</keyword>
<dbReference type="InterPro" id="IPR013130">
    <property type="entry name" value="Fe3_Rdtase_TM_dom"/>
</dbReference>
<evidence type="ECO:0000256" key="5">
    <source>
        <dbReference type="ARBA" id="ARBA00022475"/>
    </source>
</evidence>
<feature type="domain" description="FAD-binding FR-type" evidence="16">
    <location>
        <begin position="350"/>
        <end position="467"/>
    </location>
</feature>
<dbReference type="Pfam" id="PF01794">
    <property type="entry name" value="Ferric_reduct"/>
    <property type="match status" value="1"/>
</dbReference>
<keyword evidence="10" id="KW-0406">Ion transport</keyword>
<evidence type="ECO:0000259" key="16">
    <source>
        <dbReference type="PROSITE" id="PS51384"/>
    </source>
</evidence>
<feature type="transmembrane region" description="Helical" evidence="15">
    <location>
        <begin position="284"/>
        <end position="304"/>
    </location>
</feature>
<name>A0AAF0XYX7_9TREE</name>
<dbReference type="InterPro" id="IPR017938">
    <property type="entry name" value="Riboflavin_synthase-like_b-brl"/>
</dbReference>
<protein>
    <recommendedName>
        <fullName evidence="3">ferric-chelate reductase (NADPH)</fullName>
        <ecNumber evidence="3">1.16.1.9</ecNumber>
    </recommendedName>
</protein>
<dbReference type="SFLD" id="SFLDG01168">
    <property type="entry name" value="Ferric_reductase_subgroup_(FRE"/>
    <property type="match status" value="1"/>
</dbReference>